<organism evidence="1 2">
    <name type="scientific">Syntrophobacter fumaroxidans (strain DSM 10017 / MPOB)</name>
    <dbReference type="NCBI Taxonomy" id="335543"/>
    <lineage>
        <taxon>Bacteria</taxon>
        <taxon>Pseudomonadati</taxon>
        <taxon>Thermodesulfobacteriota</taxon>
        <taxon>Syntrophobacteria</taxon>
        <taxon>Syntrophobacterales</taxon>
        <taxon>Syntrophobacteraceae</taxon>
        <taxon>Syntrophobacter</taxon>
    </lineage>
</organism>
<dbReference type="KEGG" id="sfu:Sfum_0335"/>
<protein>
    <submittedName>
        <fullName evidence="1">Uncharacterized protein</fullName>
    </submittedName>
</protein>
<dbReference type="Proteomes" id="UP000001784">
    <property type="component" value="Chromosome"/>
</dbReference>
<dbReference type="EMBL" id="CP000478">
    <property type="protein sequence ID" value="ABK16035.1"/>
    <property type="molecule type" value="Genomic_DNA"/>
</dbReference>
<name>A0LF33_SYNFM</name>
<dbReference type="STRING" id="335543.Sfum_0335"/>
<sequence length="104" mass="10815">MPPGAMHRACGNFPAVHFVRLFTAASVSSSLPSPASRAVLAFLTGAWVCSRKTFGDSAAGVSTLVAFFSGSFALEQPAAPAHQIKDRIAIPAKIRLMAASSLLQ</sequence>
<evidence type="ECO:0000313" key="2">
    <source>
        <dbReference type="Proteomes" id="UP000001784"/>
    </source>
</evidence>
<gene>
    <name evidence="1" type="ordered locus">Sfum_0335</name>
</gene>
<reference evidence="1 2" key="1">
    <citation type="submission" date="2006-10" db="EMBL/GenBank/DDBJ databases">
        <title>Complete sequence of Syntrophobacter fumaroxidans MPOB.</title>
        <authorList>
            <consortium name="US DOE Joint Genome Institute"/>
            <person name="Copeland A."/>
            <person name="Lucas S."/>
            <person name="Lapidus A."/>
            <person name="Barry K."/>
            <person name="Detter J.C."/>
            <person name="Glavina del Rio T."/>
            <person name="Hammon N."/>
            <person name="Israni S."/>
            <person name="Pitluck S."/>
            <person name="Goltsman E.G."/>
            <person name="Martinez M."/>
            <person name="Schmutz J."/>
            <person name="Larimer F."/>
            <person name="Land M."/>
            <person name="Hauser L."/>
            <person name="Kyrpides N."/>
            <person name="Kim E."/>
            <person name="Boone D.R."/>
            <person name="Brockman F."/>
            <person name="Culley D."/>
            <person name="Ferry J."/>
            <person name="Gunsalus R."/>
            <person name="McInerney M.J."/>
            <person name="Morrison M."/>
            <person name="Plugge C."/>
            <person name="Rohlin L."/>
            <person name="Scholten J."/>
            <person name="Sieber J."/>
            <person name="Stams A.J.M."/>
            <person name="Worm P."/>
            <person name="Henstra A.M."/>
            <person name="Richardson P."/>
        </authorList>
    </citation>
    <scope>NUCLEOTIDE SEQUENCE [LARGE SCALE GENOMIC DNA]</scope>
    <source>
        <strain evidence="2">DSM 10017 / MPOB</strain>
    </source>
</reference>
<keyword evidence="2" id="KW-1185">Reference proteome</keyword>
<dbReference type="InParanoid" id="A0LF33"/>
<proteinExistence type="predicted"/>
<accession>A0LF33</accession>
<dbReference type="AlphaFoldDB" id="A0LF33"/>
<dbReference type="HOGENOM" id="CLU_2248760_0_0_7"/>
<evidence type="ECO:0000313" key="1">
    <source>
        <dbReference type="EMBL" id="ABK16035.1"/>
    </source>
</evidence>